<dbReference type="RefSeq" id="WP_244768027.1">
    <property type="nucleotide sequence ID" value="NZ_BSOP01000020.1"/>
</dbReference>
<accession>A0ABQ5ZJ16</accession>
<dbReference type="InterPro" id="IPR000073">
    <property type="entry name" value="AB_hydrolase_1"/>
</dbReference>
<evidence type="ECO:0000259" key="1">
    <source>
        <dbReference type="Pfam" id="PF12697"/>
    </source>
</evidence>
<dbReference type="PANTHER" id="PTHR43194:SF2">
    <property type="entry name" value="PEROXISOMAL MEMBRANE PROTEIN LPX1"/>
    <property type="match status" value="1"/>
</dbReference>
<protein>
    <submittedName>
        <fullName evidence="2">Hydrolase</fullName>
    </submittedName>
</protein>
<evidence type="ECO:0000313" key="3">
    <source>
        <dbReference type="Proteomes" id="UP001156702"/>
    </source>
</evidence>
<comment type="caution">
    <text evidence="2">The sequence shown here is derived from an EMBL/GenBank/DDBJ whole genome shotgun (WGS) entry which is preliminary data.</text>
</comment>
<feature type="domain" description="AB hydrolase-1" evidence="1">
    <location>
        <begin position="5"/>
        <end position="223"/>
    </location>
</feature>
<sequence length="232" mass="25384">MSAPLLLIPGLMCDERLFAHQAAALAGGAEVICARLDGPPSIEGLARMLLDRHPGPLRLAGLSMGGIVAMEMVRQAPERIERLALLDTNHHADLPERLPIRNQQIDDARNGRLAAVIVEEMRPAYFAAANADKQPLLELVLDMATALGPALFERQSIALRDRRDQTETLRSYSGPTLVLCGAEDRLCPPRRHEEMARLLPRSELVVVEQAGHLTTIEQPGAVSSALAHWLVR</sequence>
<evidence type="ECO:0000313" key="2">
    <source>
        <dbReference type="EMBL" id="GLR51732.1"/>
    </source>
</evidence>
<dbReference type="InterPro" id="IPR050228">
    <property type="entry name" value="Carboxylesterase_BioH"/>
</dbReference>
<dbReference type="PANTHER" id="PTHR43194">
    <property type="entry name" value="HYDROLASE ALPHA/BETA FOLD FAMILY"/>
    <property type="match status" value="1"/>
</dbReference>
<reference evidence="3" key="1">
    <citation type="journal article" date="2019" name="Int. J. Syst. Evol. Microbiol.">
        <title>The Global Catalogue of Microorganisms (GCM) 10K type strain sequencing project: providing services to taxonomists for standard genome sequencing and annotation.</title>
        <authorList>
            <consortium name="The Broad Institute Genomics Platform"/>
            <consortium name="The Broad Institute Genome Sequencing Center for Infectious Disease"/>
            <person name="Wu L."/>
            <person name="Ma J."/>
        </authorList>
    </citation>
    <scope>NUCLEOTIDE SEQUENCE [LARGE SCALE GENOMIC DNA]</scope>
    <source>
        <strain evidence="3">NBRC 102122</strain>
    </source>
</reference>
<dbReference type="Pfam" id="PF12697">
    <property type="entry name" value="Abhydrolase_6"/>
    <property type="match status" value="1"/>
</dbReference>
<keyword evidence="3" id="KW-1185">Reference proteome</keyword>
<keyword evidence="2" id="KW-0378">Hydrolase</keyword>
<proteinExistence type="predicted"/>
<dbReference type="EMBL" id="BSOP01000020">
    <property type="protein sequence ID" value="GLR51732.1"/>
    <property type="molecule type" value="Genomic_DNA"/>
</dbReference>
<dbReference type="Gene3D" id="3.40.50.1820">
    <property type="entry name" value="alpha/beta hydrolase"/>
    <property type="match status" value="1"/>
</dbReference>
<name>A0ABQ5ZJ16_9HYPH</name>
<dbReference type="Proteomes" id="UP001156702">
    <property type="component" value="Unassembled WGS sequence"/>
</dbReference>
<dbReference type="GO" id="GO:0016787">
    <property type="term" value="F:hydrolase activity"/>
    <property type="evidence" value="ECO:0007669"/>
    <property type="project" value="UniProtKB-KW"/>
</dbReference>
<dbReference type="InterPro" id="IPR029058">
    <property type="entry name" value="AB_hydrolase_fold"/>
</dbReference>
<dbReference type="SUPFAM" id="SSF53474">
    <property type="entry name" value="alpha/beta-Hydrolases"/>
    <property type="match status" value="1"/>
</dbReference>
<dbReference type="PRINTS" id="PR00111">
    <property type="entry name" value="ABHYDROLASE"/>
</dbReference>
<organism evidence="2 3">
    <name type="scientific">Shinella yambaruensis</name>
    <dbReference type="NCBI Taxonomy" id="415996"/>
    <lineage>
        <taxon>Bacteria</taxon>
        <taxon>Pseudomonadati</taxon>
        <taxon>Pseudomonadota</taxon>
        <taxon>Alphaproteobacteria</taxon>
        <taxon>Hyphomicrobiales</taxon>
        <taxon>Rhizobiaceae</taxon>
        <taxon>Shinella</taxon>
    </lineage>
</organism>
<gene>
    <name evidence="2" type="ORF">GCM10007923_29420</name>
</gene>